<evidence type="ECO:0000256" key="1">
    <source>
        <dbReference type="ARBA" id="ARBA00023122"/>
    </source>
</evidence>
<organism evidence="6 7">
    <name type="scientific">Bdellovibrio svalbardensis</name>
    <dbReference type="NCBI Taxonomy" id="2972972"/>
    <lineage>
        <taxon>Bacteria</taxon>
        <taxon>Pseudomonadati</taxon>
        <taxon>Bdellovibrionota</taxon>
        <taxon>Bdellovibrionia</taxon>
        <taxon>Bdellovibrionales</taxon>
        <taxon>Pseudobdellovibrionaceae</taxon>
        <taxon>Bdellovibrio</taxon>
    </lineage>
</organism>
<dbReference type="Gene3D" id="3.30.450.20">
    <property type="entry name" value="PAS domain"/>
    <property type="match status" value="1"/>
</dbReference>
<dbReference type="CDD" id="cd00130">
    <property type="entry name" value="PAS"/>
    <property type="match status" value="1"/>
</dbReference>
<name>A0ABT6DHI2_9BACT</name>
<feature type="domain" description="CBS" evidence="5">
    <location>
        <begin position="77"/>
        <end position="134"/>
    </location>
</feature>
<dbReference type="InterPro" id="IPR046342">
    <property type="entry name" value="CBS_dom_sf"/>
</dbReference>
<dbReference type="Pfam" id="PF00571">
    <property type="entry name" value="CBS"/>
    <property type="match status" value="2"/>
</dbReference>
<reference evidence="6" key="1">
    <citation type="submission" date="2022-08" db="EMBL/GenBank/DDBJ databases">
        <title>Novel Bdellovibrio Species Isolated from Svalbard: Designation Bdellovibrio svalbardensis.</title>
        <authorList>
            <person name="Mitchell R.J."/>
            <person name="Choi S.Y."/>
        </authorList>
    </citation>
    <scope>NUCLEOTIDE SEQUENCE</scope>
    <source>
        <strain evidence="6">PAP01</strain>
    </source>
</reference>
<evidence type="ECO:0000256" key="2">
    <source>
        <dbReference type="PROSITE-ProRule" id="PRU00703"/>
    </source>
</evidence>
<comment type="caution">
    <text evidence="6">The sequence shown here is derived from an EMBL/GenBank/DDBJ whole genome shotgun (WGS) entry which is preliminary data.</text>
</comment>
<feature type="domain" description="CBS" evidence="5">
    <location>
        <begin position="8"/>
        <end position="65"/>
    </location>
</feature>
<dbReference type="NCBIfam" id="TIGR00229">
    <property type="entry name" value="sensory_box"/>
    <property type="match status" value="1"/>
</dbReference>
<sequence>MRTVANIMTANPKMIGSGDTLTDVLRLFLENGITSSPVINPLGEILGMLSELTLLKAYMLHKTKFLKSDKVGHHIDLLEPVSFVKVSATLAEVLKDMIATPTHRLLVKDDKEKIVGIISPKDLMRAMLGEANPNQNIRQKLLETQAALAQSSKKIETIERRLEVYQKAFQETPYMMHAVNADGKILMANRCEHELLGYEDGELIGKSIYDIYPESVHSEAERGLKTVIEQGFHHITYTTLVKKDGGRIRCDIASSSLLDEGGKFLSTITVLRAIDSEALLRSLHGIVDDINGPLAKYISISEHDKKAKPSKV</sequence>
<dbReference type="Gene3D" id="3.10.580.10">
    <property type="entry name" value="CBS-domain"/>
    <property type="match status" value="1"/>
</dbReference>
<dbReference type="EMBL" id="JANRMI010000002">
    <property type="protein sequence ID" value="MDG0816261.1"/>
    <property type="molecule type" value="Genomic_DNA"/>
</dbReference>
<evidence type="ECO:0000259" key="4">
    <source>
        <dbReference type="PROSITE" id="PS50112"/>
    </source>
</evidence>
<proteinExistence type="predicted"/>
<dbReference type="InterPro" id="IPR000644">
    <property type="entry name" value="CBS_dom"/>
</dbReference>
<dbReference type="PROSITE" id="PS50112">
    <property type="entry name" value="PAS"/>
    <property type="match status" value="1"/>
</dbReference>
<dbReference type="CDD" id="cd02205">
    <property type="entry name" value="CBS_pair_SF"/>
    <property type="match status" value="1"/>
</dbReference>
<keyword evidence="3" id="KW-0175">Coiled coil</keyword>
<evidence type="ECO:0000259" key="5">
    <source>
        <dbReference type="PROSITE" id="PS51371"/>
    </source>
</evidence>
<accession>A0ABT6DHI2</accession>
<dbReference type="PANTHER" id="PTHR43080">
    <property type="entry name" value="CBS DOMAIN-CONTAINING PROTEIN CBSX3, MITOCHONDRIAL"/>
    <property type="match status" value="1"/>
</dbReference>
<dbReference type="PANTHER" id="PTHR43080:SF2">
    <property type="entry name" value="CBS DOMAIN-CONTAINING PROTEIN"/>
    <property type="match status" value="1"/>
</dbReference>
<dbReference type="SMART" id="SM00091">
    <property type="entry name" value="PAS"/>
    <property type="match status" value="1"/>
</dbReference>
<dbReference type="Proteomes" id="UP001152321">
    <property type="component" value="Unassembled WGS sequence"/>
</dbReference>
<keyword evidence="7" id="KW-1185">Reference proteome</keyword>
<dbReference type="SMART" id="SM00116">
    <property type="entry name" value="CBS"/>
    <property type="match status" value="2"/>
</dbReference>
<dbReference type="SUPFAM" id="SSF55785">
    <property type="entry name" value="PYP-like sensor domain (PAS domain)"/>
    <property type="match status" value="1"/>
</dbReference>
<feature type="coiled-coil region" evidence="3">
    <location>
        <begin position="141"/>
        <end position="168"/>
    </location>
</feature>
<gene>
    <name evidence="6" type="ORF">NWE73_07790</name>
</gene>
<keyword evidence="1 2" id="KW-0129">CBS domain</keyword>
<dbReference type="PROSITE" id="PS51371">
    <property type="entry name" value="CBS"/>
    <property type="match status" value="2"/>
</dbReference>
<dbReference type="SUPFAM" id="SSF54631">
    <property type="entry name" value="CBS-domain pair"/>
    <property type="match status" value="1"/>
</dbReference>
<feature type="domain" description="PAS" evidence="4">
    <location>
        <begin position="161"/>
        <end position="231"/>
    </location>
</feature>
<evidence type="ECO:0000256" key="3">
    <source>
        <dbReference type="SAM" id="Coils"/>
    </source>
</evidence>
<dbReference type="InterPro" id="IPR035965">
    <property type="entry name" value="PAS-like_dom_sf"/>
</dbReference>
<evidence type="ECO:0000313" key="6">
    <source>
        <dbReference type="EMBL" id="MDG0816261.1"/>
    </source>
</evidence>
<dbReference type="InterPro" id="IPR051257">
    <property type="entry name" value="Diverse_CBS-Domain"/>
</dbReference>
<dbReference type="InterPro" id="IPR000014">
    <property type="entry name" value="PAS"/>
</dbReference>
<dbReference type="Pfam" id="PF00989">
    <property type="entry name" value="PAS"/>
    <property type="match status" value="1"/>
</dbReference>
<protein>
    <submittedName>
        <fullName evidence="6">CBS domain-containing protein</fullName>
    </submittedName>
</protein>
<evidence type="ECO:0000313" key="7">
    <source>
        <dbReference type="Proteomes" id="UP001152321"/>
    </source>
</evidence>
<dbReference type="InterPro" id="IPR013767">
    <property type="entry name" value="PAS_fold"/>
</dbReference>
<dbReference type="RefSeq" id="WP_277577738.1">
    <property type="nucleotide sequence ID" value="NZ_JANRMI010000002.1"/>
</dbReference>